<dbReference type="FunFam" id="3.40.309.10:FF:000009">
    <property type="entry name" value="Aldehyde dehydrogenase A"/>
    <property type="match status" value="1"/>
</dbReference>
<proteinExistence type="inferred from homology"/>
<dbReference type="EMBL" id="FMYQ01000020">
    <property type="protein sequence ID" value="SDD47502.1"/>
    <property type="molecule type" value="Genomic_DNA"/>
</dbReference>
<sequence>MSSSVKPYPDTQIYIDGAWRAGAKTIPVIDPATEAEIGRLSLASEQDLSNAATAAGRAFREWRKVSPLERSKLMRRAAQLLRERADDIAAIMTREQGKPFGEAKLETLAGGDTIDWFAEEGRRTYGRVIPSRSDAVRQIVTREPVGPIAAFTPWNFPLNQAVRKVSAALASGCTVVLKGPEETPASCAELVKVFIDAGLPAGALNLVFGVPSEVSSYLIAHPAIRKISFTGSTPVGKLLASKAGEHMKRATMELGGHAPAIVFADADVPRAAKLLAGAKFRNAGQVCISPTRFMVEDAAYDEFVEHFVATTRAIKVGNGLEEGVQMGPLANDRRLAAMERLVADARDQGAKVLTGGERMGREGYFFAPTVLTDVPLSARIMNEEPFGPIAPISRFASYGDAIVEANRLPYGLAAYAYTRSSATSAALADDVETGMLSINHHGLALSETPFGGVKDSGYGSEGGSEAMEAYLVTKFVSEHR</sequence>
<dbReference type="FunFam" id="3.40.605.10:FF:000033">
    <property type="entry name" value="NAD-dependent succinate-semialdehyde dehydrogenase"/>
    <property type="match status" value="1"/>
</dbReference>
<organism evidence="4 5">
    <name type="scientific">Paraburkholderia lycopersici</name>
    <dbReference type="NCBI Taxonomy" id="416944"/>
    <lineage>
        <taxon>Bacteria</taxon>
        <taxon>Pseudomonadati</taxon>
        <taxon>Pseudomonadota</taxon>
        <taxon>Betaproteobacteria</taxon>
        <taxon>Burkholderiales</taxon>
        <taxon>Burkholderiaceae</taxon>
        <taxon>Paraburkholderia</taxon>
    </lineage>
</organism>
<dbReference type="Gene3D" id="3.40.605.10">
    <property type="entry name" value="Aldehyde Dehydrogenase, Chain A, domain 1"/>
    <property type="match status" value="1"/>
</dbReference>
<dbReference type="InterPro" id="IPR016162">
    <property type="entry name" value="Ald_DH_N"/>
</dbReference>
<evidence type="ECO:0000313" key="5">
    <source>
        <dbReference type="Proteomes" id="UP000198908"/>
    </source>
</evidence>
<dbReference type="InterPro" id="IPR016161">
    <property type="entry name" value="Ald_DH/histidinol_DH"/>
</dbReference>
<evidence type="ECO:0000259" key="3">
    <source>
        <dbReference type="Pfam" id="PF00171"/>
    </source>
</evidence>
<dbReference type="PANTHER" id="PTHR43353">
    <property type="entry name" value="SUCCINATE-SEMIALDEHYDE DEHYDROGENASE, MITOCHONDRIAL"/>
    <property type="match status" value="1"/>
</dbReference>
<evidence type="ECO:0000256" key="1">
    <source>
        <dbReference type="ARBA" id="ARBA00009986"/>
    </source>
</evidence>
<dbReference type="RefSeq" id="WP_092000407.1">
    <property type="nucleotide sequence ID" value="NZ_FMYQ01000020.1"/>
</dbReference>
<dbReference type="Gene3D" id="3.40.309.10">
    <property type="entry name" value="Aldehyde Dehydrogenase, Chain A, domain 2"/>
    <property type="match status" value="1"/>
</dbReference>
<dbReference type="CDD" id="cd07103">
    <property type="entry name" value="ALDH_F5_SSADH_GabD"/>
    <property type="match status" value="1"/>
</dbReference>
<reference evidence="5" key="1">
    <citation type="submission" date="2016-09" db="EMBL/GenBank/DDBJ databases">
        <authorList>
            <person name="Varghese N."/>
            <person name="Submissions S."/>
        </authorList>
    </citation>
    <scope>NUCLEOTIDE SEQUENCE [LARGE SCALE GENOMIC DNA]</scope>
    <source>
        <strain evidence="5">TNe-862</strain>
    </source>
</reference>
<name>A0A1G6V1U5_9BURK</name>
<dbReference type="Pfam" id="PF00171">
    <property type="entry name" value="Aldedh"/>
    <property type="match status" value="1"/>
</dbReference>
<evidence type="ECO:0000313" key="4">
    <source>
        <dbReference type="EMBL" id="SDD47502.1"/>
    </source>
</evidence>
<protein>
    <submittedName>
        <fullName evidence="4">Succinate-semialdehyde dehydrogenase / glutarate-semialdehyde dehydrogenase</fullName>
    </submittedName>
</protein>
<gene>
    <name evidence="4" type="ORF">SAMN05421548_1209</name>
</gene>
<dbReference type="SUPFAM" id="SSF53720">
    <property type="entry name" value="ALDH-like"/>
    <property type="match status" value="1"/>
</dbReference>
<comment type="similarity">
    <text evidence="1">Belongs to the aldehyde dehydrogenase family.</text>
</comment>
<keyword evidence="5" id="KW-1185">Reference proteome</keyword>
<accession>A0A1G6V1U5</accession>
<dbReference type="InterPro" id="IPR016163">
    <property type="entry name" value="Ald_DH_C"/>
</dbReference>
<evidence type="ECO:0000256" key="2">
    <source>
        <dbReference type="ARBA" id="ARBA00023002"/>
    </source>
</evidence>
<feature type="domain" description="Aldehyde dehydrogenase" evidence="3">
    <location>
        <begin position="20"/>
        <end position="476"/>
    </location>
</feature>
<dbReference type="InterPro" id="IPR050740">
    <property type="entry name" value="Aldehyde_DH_Superfamily"/>
</dbReference>
<dbReference type="GO" id="GO:0016620">
    <property type="term" value="F:oxidoreductase activity, acting on the aldehyde or oxo group of donors, NAD or NADP as acceptor"/>
    <property type="evidence" value="ECO:0007669"/>
    <property type="project" value="InterPro"/>
</dbReference>
<keyword evidence="2" id="KW-0560">Oxidoreductase</keyword>
<dbReference type="InterPro" id="IPR015590">
    <property type="entry name" value="Aldehyde_DH_dom"/>
</dbReference>
<dbReference type="STRING" id="416944.SAMN05421548_1209"/>
<dbReference type="OrthoDB" id="6187633at2"/>
<dbReference type="Proteomes" id="UP000198908">
    <property type="component" value="Unassembled WGS sequence"/>
</dbReference>
<dbReference type="AlphaFoldDB" id="A0A1G6V1U5"/>
<dbReference type="PANTHER" id="PTHR43353:SF5">
    <property type="entry name" value="SUCCINATE-SEMIALDEHYDE DEHYDROGENASE, MITOCHONDRIAL"/>
    <property type="match status" value="1"/>
</dbReference>